<evidence type="ECO:0000313" key="5">
    <source>
        <dbReference type="EMBL" id="MXP09742.1"/>
    </source>
</evidence>
<keyword evidence="6" id="KW-1185">Reference proteome</keyword>
<dbReference type="InterPro" id="IPR036388">
    <property type="entry name" value="WH-like_DNA-bd_sf"/>
</dbReference>
<sequence length="147" mass="16721">MNHIGYLLADNSRLARWSFDRKVSAVGVTGPQARLVLLINREPGETQTYYAERLEVEPITLCRMVDRLEEAGLVARRVCDNDRRARRIELTPAGRGTLTELRTRVDAVLENMLDGLSPDERDDLTRLLERVSENLSAERESARANDE</sequence>
<dbReference type="PROSITE" id="PS50995">
    <property type="entry name" value="HTH_MARR_2"/>
    <property type="match status" value="1"/>
</dbReference>
<keyword evidence="3" id="KW-0804">Transcription</keyword>
<evidence type="ECO:0000313" key="6">
    <source>
        <dbReference type="Proteomes" id="UP000429229"/>
    </source>
</evidence>
<protein>
    <submittedName>
        <fullName evidence="5">MarR family transcriptional regulator</fullName>
    </submittedName>
</protein>
<dbReference type="SUPFAM" id="SSF46785">
    <property type="entry name" value="Winged helix' DNA-binding domain"/>
    <property type="match status" value="1"/>
</dbReference>
<name>A0A6I4U5L2_9SPHN</name>
<dbReference type="InterPro" id="IPR023187">
    <property type="entry name" value="Tscrpt_reg_MarR-type_CS"/>
</dbReference>
<dbReference type="GO" id="GO:0003677">
    <property type="term" value="F:DNA binding"/>
    <property type="evidence" value="ECO:0007669"/>
    <property type="project" value="UniProtKB-KW"/>
</dbReference>
<dbReference type="GO" id="GO:0006950">
    <property type="term" value="P:response to stress"/>
    <property type="evidence" value="ECO:0007669"/>
    <property type="project" value="TreeGrafter"/>
</dbReference>
<evidence type="ECO:0000256" key="1">
    <source>
        <dbReference type="ARBA" id="ARBA00023015"/>
    </source>
</evidence>
<dbReference type="GO" id="GO:0003700">
    <property type="term" value="F:DNA-binding transcription factor activity"/>
    <property type="evidence" value="ECO:0007669"/>
    <property type="project" value="InterPro"/>
</dbReference>
<evidence type="ECO:0000256" key="2">
    <source>
        <dbReference type="ARBA" id="ARBA00023125"/>
    </source>
</evidence>
<dbReference type="InterPro" id="IPR036390">
    <property type="entry name" value="WH_DNA-bd_sf"/>
</dbReference>
<dbReference type="PANTHER" id="PTHR33164:SF43">
    <property type="entry name" value="HTH-TYPE TRANSCRIPTIONAL REPRESSOR YETL"/>
    <property type="match status" value="1"/>
</dbReference>
<evidence type="ECO:0000256" key="3">
    <source>
        <dbReference type="ARBA" id="ARBA00023163"/>
    </source>
</evidence>
<proteinExistence type="predicted"/>
<dbReference type="OrthoDB" id="582199at2"/>
<evidence type="ECO:0000259" key="4">
    <source>
        <dbReference type="PROSITE" id="PS50995"/>
    </source>
</evidence>
<dbReference type="EMBL" id="WTYR01000001">
    <property type="protein sequence ID" value="MXP09742.1"/>
    <property type="molecule type" value="Genomic_DNA"/>
</dbReference>
<dbReference type="InterPro" id="IPR000835">
    <property type="entry name" value="HTH_MarR-typ"/>
</dbReference>
<dbReference type="PANTHER" id="PTHR33164">
    <property type="entry name" value="TRANSCRIPTIONAL REGULATOR, MARR FAMILY"/>
    <property type="match status" value="1"/>
</dbReference>
<reference evidence="5 6" key="1">
    <citation type="submission" date="2019-12" db="EMBL/GenBank/DDBJ databases">
        <title>Genomic-based taxomic classification of the family Erythrobacteraceae.</title>
        <authorList>
            <person name="Xu L."/>
        </authorList>
    </citation>
    <scope>NUCLEOTIDE SEQUENCE [LARGE SCALE GENOMIC DNA]</scope>
    <source>
        <strain evidence="5 6">LMG 29519</strain>
    </source>
</reference>
<dbReference type="PROSITE" id="PS01117">
    <property type="entry name" value="HTH_MARR_1"/>
    <property type="match status" value="1"/>
</dbReference>
<organism evidence="5 6">
    <name type="scientific">Alteriqipengyuania halimionae</name>
    <dbReference type="NCBI Taxonomy" id="1926630"/>
    <lineage>
        <taxon>Bacteria</taxon>
        <taxon>Pseudomonadati</taxon>
        <taxon>Pseudomonadota</taxon>
        <taxon>Alphaproteobacteria</taxon>
        <taxon>Sphingomonadales</taxon>
        <taxon>Erythrobacteraceae</taxon>
        <taxon>Alteriqipengyuania</taxon>
    </lineage>
</organism>
<dbReference type="RefSeq" id="WP_160616417.1">
    <property type="nucleotide sequence ID" value="NZ_WTYR01000001.1"/>
</dbReference>
<dbReference type="Gene3D" id="1.10.10.10">
    <property type="entry name" value="Winged helix-like DNA-binding domain superfamily/Winged helix DNA-binding domain"/>
    <property type="match status" value="1"/>
</dbReference>
<feature type="domain" description="HTH marR-type" evidence="4">
    <location>
        <begin position="1"/>
        <end position="133"/>
    </location>
</feature>
<comment type="caution">
    <text evidence="5">The sequence shown here is derived from an EMBL/GenBank/DDBJ whole genome shotgun (WGS) entry which is preliminary data.</text>
</comment>
<dbReference type="InterPro" id="IPR039422">
    <property type="entry name" value="MarR/SlyA-like"/>
</dbReference>
<dbReference type="Proteomes" id="UP000429229">
    <property type="component" value="Unassembled WGS sequence"/>
</dbReference>
<dbReference type="AlphaFoldDB" id="A0A6I4U5L2"/>
<gene>
    <name evidence="5" type="ORF">GRI68_06075</name>
</gene>
<accession>A0A6I4U5L2</accession>
<dbReference type="PRINTS" id="PR00598">
    <property type="entry name" value="HTHMARR"/>
</dbReference>
<keyword evidence="1" id="KW-0805">Transcription regulation</keyword>
<dbReference type="Pfam" id="PF12802">
    <property type="entry name" value="MarR_2"/>
    <property type="match status" value="1"/>
</dbReference>
<dbReference type="SMART" id="SM00347">
    <property type="entry name" value="HTH_MARR"/>
    <property type="match status" value="1"/>
</dbReference>
<keyword evidence="2" id="KW-0238">DNA-binding</keyword>